<evidence type="ECO:0000313" key="2">
    <source>
        <dbReference type="EMBL" id="KAK7582344.1"/>
    </source>
</evidence>
<protein>
    <submittedName>
        <fullName evidence="2">Uncharacterized protein</fullName>
    </submittedName>
</protein>
<feature type="compositionally biased region" description="Polar residues" evidence="1">
    <location>
        <begin position="182"/>
        <end position="203"/>
    </location>
</feature>
<comment type="caution">
    <text evidence="2">The sequence shown here is derived from an EMBL/GenBank/DDBJ whole genome shotgun (WGS) entry which is preliminary data.</text>
</comment>
<evidence type="ECO:0000313" key="3">
    <source>
        <dbReference type="Proteomes" id="UP001367676"/>
    </source>
</evidence>
<reference evidence="2 3" key="1">
    <citation type="submission" date="2024-03" db="EMBL/GenBank/DDBJ databases">
        <title>Adaptation during the transition from Ophiocordyceps entomopathogen to insect associate is accompanied by gene loss and intensified selection.</title>
        <authorList>
            <person name="Ward C.M."/>
            <person name="Onetto C.A."/>
            <person name="Borneman A.R."/>
        </authorList>
    </citation>
    <scope>NUCLEOTIDE SEQUENCE [LARGE SCALE GENOMIC DNA]</scope>
    <source>
        <strain evidence="2">AWRI1</strain>
        <tissue evidence="2">Single Adult Female</tissue>
    </source>
</reference>
<keyword evidence="3" id="KW-1185">Reference proteome</keyword>
<gene>
    <name evidence="2" type="ORF">V9T40_013789</name>
</gene>
<sequence length="249" mass="27949">MPFIDETFSVDERKILNWNNQPVKIRVNFDFETSFNTVEHEAYPCYAKHSNNKSTLNRTYLNMFVISSGPHEDTIFVFSYLGNENNYMIRSFIANVNFNHFRPITDLIFYPYKPNPTGPSDPSGSSRSYVPFLPHAPSQHFRSSGPFASSTLLLPSRPPRPPRHYPTPGPSASYVPPVDSAPSGQYSFSTHSTSTPSMFSQPPESSAQQYAYYKFPVLESFEPSSSYTPLVPAEPPASSKKSKHSGPSN</sequence>
<feature type="region of interest" description="Disordered" evidence="1">
    <location>
        <begin position="223"/>
        <end position="249"/>
    </location>
</feature>
<dbReference type="EMBL" id="JBBCAQ010000033">
    <property type="protein sequence ID" value="KAK7582344.1"/>
    <property type="molecule type" value="Genomic_DNA"/>
</dbReference>
<dbReference type="Proteomes" id="UP001367676">
    <property type="component" value="Unassembled WGS sequence"/>
</dbReference>
<organism evidence="2 3">
    <name type="scientific">Parthenolecanium corni</name>
    <dbReference type="NCBI Taxonomy" id="536013"/>
    <lineage>
        <taxon>Eukaryota</taxon>
        <taxon>Metazoa</taxon>
        <taxon>Ecdysozoa</taxon>
        <taxon>Arthropoda</taxon>
        <taxon>Hexapoda</taxon>
        <taxon>Insecta</taxon>
        <taxon>Pterygota</taxon>
        <taxon>Neoptera</taxon>
        <taxon>Paraneoptera</taxon>
        <taxon>Hemiptera</taxon>
        <taxon>Sternorrhyncha</taxon>
        <taxon>Coccoidea</taxon>
        <taxon>Coccidae</taxon>
        <taxon>Parthenolecanium</taxon>
    </lineage>
</organism>
<dbReference type="AlphaFoldDB" id="A0AAN9TSS4"/>
<name>A0AAN9TSS4_9HEMI</name>
<feature type="region of interest" description="Disordered" evidence="1">
    <location>
        <begin position="151"/>
        <end position="203"/>
    </location>
</feature>
<accession>A0AAN9TSS4</accession>
<feature type="compositionally biased region" description="Basic residues" evidence="1">
    <location>
        <begin position="240"/>
        <end position="249"/>
    </location>
</feature>
<proteinExistence type="predicted"/>
<feature type="compositionally biased region" description="Pro residues" evidence="1">
    <location>
        <begin position="156"/>
        <end position="169"/>
    </location>
</feature>
<evidence type="ECO:0000256" key="1">
    <source>
        <dbReference type="SAM" id="MobiDB-lite"/>
    </source>
</evidence>